<dbReference type="PANTHER" id="PTHR11614">
    <property type="entry name" value="PHOSPHOLIPASE-RELATED"/>
    <property type="match status" value="1"/>
</dbReference>
<dbReference type="Gene3D" id="3.40.50.1820">
    <property type="entry name" value="alpha/beta hydrolase"/>
    <property type="match status" value="1"/>
</dbReference>
<evidence type="ECO:0000259" key="2">
    <source>
        <dbReference type="Pfam" id="PF12146"/>
    </source>
</evidence>
<organism evidence="3 4">
    <name type="scientific">Dentipellis fragilis</name>
    <dbReference type="NCBI Taxonomy" id="205917"/>
    <lineage>
        <taxon>Eukaryota</taxon>
        <taxon>Fungi</taxon>
        <taxon>Dikarya</taxon>
        <taxon>Basidiomycota</taxon>
        <taxon>Agaricomycotina</taxon>
        <taxon>Agaricomycetes</taxon>
        <taxon>Russulales</taxon>
        <taxon>Hericiaceae</taxon>
        <taxon>Dentipellis</taxon>
    </lineage>
</organism>
<feature type="domain" description="Serine aminopeptidase S33" evidence="2">
    <location>
        <begin position="232"/>
        <end position="458"/>
    </location>
</feature>
<dbReference type="OrthoDB" id="10249433at2759"/>
<proteinExistence type="predicted"/>
<accession>A0A4Y9YQV0</accession>
<evidence type="ECO:0000256" key="1">
    <source>
        <dbReference type="SAM" id="MobiDB-lite"/>
    </source>
</evidence>
<reference evidence="3 4" key="1">
    <citation type="submission" date="2019-02" db="EMBL/GenBank/DDBJ databases">
        <title>Genome sequencing of the rare red list fungi Dentipellis fragilis.</title>
        <authorList>
            <person name="Buettner E."/>
            <person name="Kellner H."/>
        </authorList>
    </citation>
    <scope>NUCLEOTIDE SEQUENCE [LARGE SCALE GENOMIC DNA]</scope>
    <source>
        <strain evidence="3 4">DSM 105465</strain>
    </source>
</reference>
<feature type="compositionally biased region" description="Low complexity" evidence="1">
    <location>
        <begin position="1"/>
        <end position="11"/>
    </location>
</feature>
<protein>
    <recommendedName>
        <fullName evidence="2">Serine aminopeptidase S33 domain-containing protein</fullName>
    </recommendedName>
</protein>
<dbReference type="EMBL" id="SEOQ01000416">
    <property type="protein sequence ID" value="TFY63419.1"/>
    <property type="molecule type" value="Genomic_DNA"/>
</dbReference>
<evidence type="ECO:0000313" key="3">
    <source>
        <dbReference type="EMBL" id="TFY63419.1"/>
    </source>
</evidence>
<dbReference type="Pfam" id="PF12146">
    <property type="entry name" value="Hydrolase_4"/>
    <property type="match status" value="1"/>
</dbReference>
<sequence>MQVSASSSAQAPPSPLPSTDPTQSVPESALTMHKDLWMPDGSVVLQAERTLFCVHMSQLLRHSFIFRDMFALPRPHPPSASVPAPVHPWRYSPPGAGDRVLGEICLRRVPVRRLGAWDRDDPGVDPGDCACGHRCTPRQLDNRPDPGSSLRVLAPSKRRNSLDVLLYTDVFLIADVYVDAEPQPQPTTAMAASEPYTEEWLTGPASTTFYTRTYLPPAAPSTSTSPPPTLAPKAALVFVHGFIEHIGRYTHVHDGLGRARGSKYGRTSSREQMLDVKWAVGSAKERWGAPVFLMGHSMGGGIALSFAAGGGDTETVSMLAGVIASSPLLHLTHPPLGLVRWAGGKLGMLLPDQYIPATVKPETLSHDPQIAEDNKKDKLCGKGASLRCVDDMLSKGVMLVESGYKSWPADLPVLLFHGTADEVNLFDATKEFFEKVPAKDKTFTPYEGGFHELHNEPDGVKEKVIEDCIAWAEARVPAAPGSGSAARL</sequence>
<dbReference type="AlphaFoldDB" id="A0A4Y9YQV0"/>
<dbReference type="InterPro" id="IPR029058">
    <property type="entry name" value="AB_hydrolase_fold"/>
</dbReference>
<name>A0A4Y9YQV0_9AGAM</name>
<dbReference type="Proteomes" id="UP000298327">
    <property type="component" value="Unassembled WGS sequence"/>
</dbReference>
<evidence type="ECO:0000313" key="4">
    <source>
        <dbReference type="Proteomes" id="UP000298327"/>
    </source>
</evidence>
<keyword evidence="4" id="KW-1185">Reference proteome</keyword>
<dbReference type="STRING" id="205917.A0A4Y9YQV0"/>
<dbReference type="InterPro" id="IPR051044">
    <property type="entry name" value="MAG_DAG_Lipase"/>
</dbReference>
<dbReference type="SUPFAM" id="SSF53474">
    <property type="entry name" value="alpha/beta-Hydrolases"/>
    <property type="match status" value="1"/>
</dbReference>
<dbReference type="InterPro" id="IPR022742">
    <property type="entry name" value="Hydrolase_4"/>
</dbReference>
<gene>
    <name evidence="3" type="ORF">EVG20_g6321</name>
</gene>
<feature type="region of interest" description="Disordered" evidence="1">
    <location>
        <begin position="1"/>
        <end position="26"/>
    </location>
</feature>
<comment type="caution">
    <text evidence="3">The sequence shown here is derived from an EMBL/GenBank/DDBJ whole genome shotgun (WGS) entry which is preliminary data.</text>
</comment>